<sequence>MGNANQFLLKTFLGKGEVILCNPYPFSNRYIRQKLTFLSHLQENTVICLLYPTMMVEKTLPK</sequence>
<name>A0A0V0HNH6_SOLCH</name>
<organism evidence="1">
    <name type="scientific">Solanum chacoense</name>
    <name type="common">Chaco potato</name>
    <dbReference type="NCBI Taxonomy" id="4108"/>
    <lineage>
        <taxon>Eukaryota</taxon>
        <taxon>Viridiplantae</taxon>
        <taxon>Streptophyta</taxon>
        <taxon>Embryophyta</taxon>
        <taxon>Tracheophyta</taxon>
        <taxon>Spermatophyta</taxon>
        <taxon>Magnoliopsida</taxon>
        <taxon>eudicotyledons</taxon>
        <taxon>Gunneridae</taxon>
        <taxon>Pentapetalae</taxon>
        <taxon>asterids</taxon>
        <taxon>lamiids</taxon>
        <taxon>Solanales</taxon>
        <taxon>Solanaceae</taxon>
        <taxon>Solanoideae</taxon>
        <taxon>Solaneae</taxon>
        <taxon>Solanum</taxon>
    </lineage>
</organism>
<evidence type="ECO:0000313" key="1">
    <source>
        <dbReference type="EMBL" id="JAP21672.1"/>
    </source>
</evidence>
<protein>
    <submittedName>
        <fullName evidence="1">Putative ovule protein</fullName>
    </submittedName>
</protein>
<dbReference type="AlphaFoldDB" id="A0A0V0HNH6"/>
<dbReference type="EMBL" id="GEDG01017434">
    <property type="protein sequence ID" value="JAP21672.1"/>
    <property type="molecule type" value="Transcribed_RNA"/>
</dbReference>
<reference evidence="1" key="1">
    <citation type="submission" date="2015-12" db="EMBL/GenBank/DDBJ databases">
        <title>Gene expression during late stages of embryo sac development: a critical building block for successful pollen-pistil interactions.</title>
        <authorList>
            <person name="Liu Y."/>
            <person name="Joly V."/>
            <person name="Sabar M."/>
            <person name="Matton D.P."/>
        </authorList>
    </citation>
    <scope>NUCLEOTIDE SEQUENCE</scope>
</reference>
<accession>A0A0V0HNH6</accession>
<proteinExistence type="predicted"/>